<dbReference type="InterPro" id="IPR041657">
    <property type="entry name" value="HTH_17"/>
</dbReference>
<dbReference type="NCBIfam" id="TIGR01764">
    <property type="entry name" value="excise"/>
    <property type="match status" value="1"/>
</dbReference>
<organism evidence="2">
    <name type="scientific">marine sediment metagenome</name>
    <dbReference type="NCBI Taxonomy" id="412755"/>
    <lineage>
        <taxon>unclassified sequences</taxon>
        <taxon>metagenomes</taxon>
        <taxon>ecological metagenomes</taxon>
    </lineage>
</organism>
<dbReference type="AlphaFoldDB" id="A0A0F8WAA7"/>
<gene>
    <name evidence="2" type="ORF">LCGC14_3093650</name>
</gene>
<reference evidence="2" key="1">
    <citation type="journal article" date="2015" name="Nature">
        <title>Complex archaea that bridge the gap between prokaryotes and eukaryotes.</title>
        <authorList>
            <person name="Spang A."/>
            <person name="Saw J.H."/>
            <person name="Jorgensen S.L."/>
            <person name="Zaremba-Niedzwiedzka K."/>
            <person name="Martijn J."/>
            <person name="Lind A.E."/>
            <person name="van Eijk R."/>
            <person name="Schleper C."/>
            <person name="Guy L."/>
            <person name="Ettema T.J."/>
        </authorList>
    </citation>
    <scope>NUCLEOTIDE SEQUENCE</scope>
</reference>
<evidence type="ECO:0000313" key="2">
    <source>
        <dbReference type="EMBL" id="KKK53553.1"/>
    </source>
</evidence>
<protein>
    <recommendedName>
        <fullName evidence="1">Helix-turn-helix domain-containing protein</fullName>
    </recommendedName>
</protein>
<proteinExistence type="predicted"/>
<comment type="caution">
    <text evidence="2">The sequence shown here is derived from an EMBL/GenBank/DDBJ whole genome shotgun (WGS) entry which is preliminary data.</text>
</comment>
<name>A0A0F8WAA7_9ZZZZ</name>
<sequence>MIKSDETTNLVNLWVDSFHAKALVSVQEAAELANVHDNTIRKALEERSLASCRIGTKLIRISLSNLASWLIEPNHESESKWTPGGLPCEIIKDHIPFPIKAGKNLEPLHVRCMRLHPCDVDIQNITIGLVPIITSCVEVAPSELINGFSRIQS</sequence>
<accession>A0A0F8WAA7</accession>
<evidence type="ECO:0000259" key="1">
    <source>
        <dbReference type="Pfam" id="PF12728"/>
    </source>
</evidence>
<dbReference type="EMBL" id="LAZR01066444">
    <property type="protein sequence ID" value="KKK53553.1"/>
    <property type="molecule type" value="Genomic_DNA"/>
</dbReference>
<dbReference type="Pfam" id="PF12728">
    <property type="entry name" value="HTH_17"/>
    <property type="match status" value="1"/>
</dbReference>
<dbReference type="GO" id="GO:0003677">
    <property type="term" value="F:DNA binding"/>
    <property type="evidence" value="ECO:0007669"/>
    <property type="project" value="InterPro"/>
</dbReference>
<feature type="non-terminal residue" evidence="2">
    <location>
        <position position="153"/>
    </location>
</feature>
<feature type="domain" description="Helix-turn-helix" evidence="1">
    <location>
        <begin position="24"/>
        <end position="70"/>
    </location>
</feature>
<dbReference type="InterPro" id="IPR010093">
    <property type="entry name" value="SinI_DNA-bd"/>
</dbReference>